<dbReference type="Gene3D" id="3.90.180.10">
    <property type="entry name" value="Medium-chain alcohol dehydrogenases, catalytic domain"/>
    <property type="match status" value="2"/>
</dbReference>
<evidence type="ECO:0000256" key="4">
    <source>
        <dbReference type="ARBA" id="ARBA00022833"/>
    </source>
</evidence>
<dbReference type="RefSeq" id="WP_141005279.1">
    <property type="nucleotide sequence ID" value="NZ_BAAAOR010000014.1"/>
</dbReference>
<comment type="similarity">
    <text evidence="2">Belongs to the zinc-containing alcohol dehydrogenase family.</text>
</comment>
<dbReference type="SUPFAM" id="SSF51735">
    <property type="entry name" value="NAD(P)-binding Rossmann-fold domains"/>
    <property type="match status" value="1"/>
</dbReference>
<reference evidence="7 8" key="1">
    <citation type="journal article" date="2019" name="Int. J. Syst. Evol. Microbiol.">
        <title>The Global Catalogue of Microorganisms (GCM) 10K type strain sequencing project: providing services to taxonomists for standard genome sequencing and annotation.</title>
        <authorList>
            <consortium name="The Broad Institute Genomics Platform"/>
            <consortium name="The Broad Institute Genome Sequencing Center for Infectious Disease"/>
            <person name="Wu L."/>
            <person name="Ma J."/>
        </authorList>
    </citation>
    <scope>NUCLEOTIDE SEQUENCE [LARGE SCALE GENOMIC DNA]</scope>
    <source>
        <strain evidence="7 8">JCM 14942</strain>
    </source>
</reference>
<dbReference type="InterPro" id="IPR036291">
    <property type="entry name" value="NAD(P)-bd_dom_sf"/>
</dbReference>
<comment type="caution">
    <text evidence="7">The sequence shown here is derived from an EMBL/GenBank/DDBJ whole genome shotgun (WGS) entry which is preliminary data.</text>
</comment>
<evidence type="ECO:0000313" key="8">
    <source>
        <dbReference type="Proteomes" id="UP001500842"/>
    </source>
</evidence>
<evidence type="ECO:0000256" key="1">
    <source>
        <dbReference type="ARBA" id="ARBA00001947"/>
    </source>
</evidence>
<keyword evidence="4" id="KW-0862">Zinc</keyword>
<dbReference type="SMART" id="SM00829">
    <property type="entry name" value="PKS_ER"/>
    <property type="match status" value="1"/>
</dbReference>
<feature type="domain" description="Enoyl reductase (ER)" evidence="6">
    <location>
        <begin position="8"/>
        <end position="326"/>
    </location>
</feature>
<dbReference type="InterPro" id="IPR013149">
    <property type="entry name" value="ADH-like_C"/>
</dbReference>
<dbReference type="InterPro" id="IPR011032">
    <property type="entry name" value="GroES-like_sf"/>
</dbReference>
<name>A0ABN2A7T2_9ACTN</name>
<keyword evidence="3" id="KW-0479">Metal-binding</keyword>
<dbReference type="InterPro" id="IPR013154">
    <property type="entry name" value="ADH-like_N"/>
</dbReference>
<dbReference type="SUPFAM" id="SSF50129">
    <property type="entry name" value="GroES-like"/>
    <property type="match status" value="1"/>
</dbReference>
<evidence type="ECO:0000256" key="2">
    <source>
        <dbReference type="ARBA" id="ARBA00008072"/>
    </source>
</evidence>
<dbReference type="Gene3D" id="3.40.50.720">
    <property type="entry name" value="NAD(P)-binding Rossmann-like Domain"/>
    <property type="match status" value="1"/>
</dbReference>
<proteinExistence type="inferred from homology"/>
<dbReference type="Pfam" id="PF00107">
    <property type="entry name" value="ADH_zinc_N"/>
    <property type="match status" value="1"/>
</dbReference>
<sequence length="347" mass="36344">MRAWVTHGYDDLRLEEVPDPEPRPGWPVVRVGVVQPAITEVQLLKGERSSGYDVVAQRLAEGPQLLFGHEFCGEVVAVAPGESQVAVGDRVTALHSRHGTIGRHFPGCFSELAAVPADALVPVPDSVDDWEATALQPLSSCVRIVQDLGIGLGDVVLVLGQGVMGLNCAQVAKAAGARLVIGVDRRPDLLEVARRLGVDETIDASTEDVPARVQELTGGSGAPVVIEAASGSPKVGLSGGATVSEAVACVASGGTILSLAHYHEPVSLDFNVCRRKRLRYQFPPSGGGPQDMALAASLVGSRRVDLSSMITHRLDGLENLPEAIAITSDKARYGALNPAQVRVSGSD</sequence>
<keyword evidence="8" id="KW-1185">Reference proteome</keyword>
<dbReference type="InterPro" id="IPR020843">
    <property type="entry name" value="ER"/>
</dbReference>
<dbReference type="Pfam" id="PF08240">
    <property type="entry name" value="ADH_N"/>
    <property type="match status" value="1"/>
</dbReference>
<keyword evidence="5" id="KW-0560">Oxidoreductase</keyword>
<evidence type="ECO:0000259" key="6">
    <source>
        <dbReference type="SMART" id="SM00829"/>
    </source>
</evidence>
<comment type="cofactor">
    <cofactor evidence="1">
        <name>Zn(2+)</name>
        <dbReference type="ChEBI" id="CHEBI:29105"/>
    </cofactor>
</comment>
<evidence type="ECO:0000256" key="3">
    <source>
        <dbReference type="ARBA" id="ARBA00022723"/>
    </source>
</evidence>
<dbReference type="Proteomes" id="UP001500842">
    <property type="component" value="Unassembled WGS sequence"/>
</dbReference>
<evidence type="ECO:0000313" key="7">
    <source>
        <dbReference type="EMBL" id="GAA1513184.1"/>
    </source>
</evidence>
<gene>
    <name evidence="7" type="ORF">GCM10009788_17110</name>
</gene>
<dbReference type="PANTHER" id="PTHR43350">
    <property type="entry name" value="NAD-DEPENDENT ALCOHOL DEHYDROGENASE"/>
    <property type="match status" value="1"/>
</dbReference>
<dbReference type="PANTHER" id="PTHR43350:SF19">
    <property type="entry name" value="D-GULOSIDE 3-DEHYDROGENASE"/>
    <property type="match status" value="1"/>
</dbReference>
<organism evidence="7 8">
    <name type="scientific">Nocardioides humi</name>
    <dbReference type="NCBI Taxonomy" id="449461"/>
    <lineage>
        <taxon>Bacteria</taxon>
        <taxon>Bacillati</taxon>
        <taxon>Actinomycetota</taxon>
        <taxon>Actinomycetes</taxon>
        <taxon>Propionibacteriales</taxon>
        <taxon>Nocardioidaceae</taxon>
        <taxon>Nocardioides</taxon>
    </lineage>
</organism>
<dbReference type="EMBL" id="BAAAOR010000014">
    <property type="protein sequence ID" value="GAA1513184.1"/>
    <property type="molecule type" value="Genomic_DNA"/>
</dbReference>
<protein>
    <submittedName>
        <fullName evidence="7">Zinc-binding dehydrogenase</fullName>
    </submittedName>
</protein>
<accession>A0ABN2A7T2</accession>
<evidence type="ECO:0000256" key="5">
    <source>
        <dbReference type="ARBA" id="ARBA00023002"/>
    </source>
</evidence>